<dbReference type="PATRIC" id="fig|742737.3.peg.2855"/>
<dbReference type="InterPro" id="IPR001910">
    <property type="entry name" value="Inosine/uridine_hydrolase_dom"/>
</dbReference>
<protein>
    <recommendedName>
        <fullName evidence="3">Inosine/uridine-preferring nucleoside hydrolase domain-containing protein</fullName>
    </recommendedName>
</protein>
<gene>
    <name evidence="4" type="ORF">HMPREF9473_02851</name>
</gene>
<name>G5IH73_9FIRM</name>
<reference evidence="4 5" key="1">
    <citation type="submission" date="2011-08" db="EMBL/GenBank/DDBJ databases">
        <title>The Genome Sequence of Clostridium hathewayi WAL-18680.</title>
        <authorList>
            <consortium name="The Broad Institute Genome Sequencing Platform"/>
            <person name="Earl A."/>
            <person name="Ward D."/>
            <person name="Feldgarden M."/>
            <person name="Gevers D."/>
            <person name="Finegold S.M."/>
            <person name="Summanen P.H."/>
            <person name="Molitoris D.R."/>
            <person name="Song M."/>
            <person name="Daigneault M."/>
            <person name="Allen-Vercoe E."/>
            <person name="Young S.K."/>
            <person name="Zeng Q."/>
            <person name="Gargeya S."/>
            <person name="Fitzgerald M."/>
            <person name="Haas B."/>
            <person name="Abouelleil A."/>
            <person name="Alvarado L."/>
            <person name="Arachchi H.M."/>
            <person name="Berlin A."/>
            <person name="Brown A."/>
            <person name="Chapman S.B."/>
            <person name="Chen Z."/>
            <person name="Dunbar C."/>
            <person name="Freedman E."/>
            <person name="Gearin G."/>
            <person name="Gellesch M."/>
            <person name="Goldberg J."/>
            <person name="Griggs A."/>
            <person name="Gujja S."/>
            <person name="Heiman D."/>
            <person name="Howarth C."/>
            <person name="Larson L."/>
            <person name="Lui A."/>
            <person name="MacDonald P.J.P."/>
            <person name="Montmayeur A."/>
            <person name="Murphy C."/>
            <person name="Neiman D."/>
            <person name="Pearson M."/>
            <person name="Priest M."/>
            <person name="Roberts A."/>
            <person name="Saif S."/>
            <person name="Shea T."/>
            <person name="Shenoy N."/>
            <person name="Sisk P."/>
            <person name="Stolte C."/>
            <person name="Sykes S."/>
            <person name="Wortman J."/>
            <person name="Nusbaum C."/>
            <person name="Birren B."/>
        </authorList>
    </citation>
    <scope>NUCLEOTIDE SEQUENCE [LARGE SCALE GENOMIC DNA]</scope>
    <source>
        <strain evidence="4 5">WAL-18680</strain>
    </source>
</reference>
<evidence type="ECO:0000256" key="2">
    <source>
        <dbReference type="ARBA" id="ARBA00023295"/>
    </source>
</evidence>
<comment type="caution">
    <text evidence="4">The sequence shown here is derived from an EMBL/GenBank/DDBJ whole genome shotgun (WGS) entry which is preliminary data.</text>
</comment>
<keyword evidence="5" id="KW-1185">Reference proteome</keyword>
<organism evidence="4 5">
    <name type="scientific">Hungatella hathewayi WAL-18680</name>
    <dbReference type="NCBI Taxonomy" id="742737"/>
    <lineage>
        <taxon>Bacteria</taxon>
        <taxon>Bacillati</taxon>
        <taxon>Bacillota</taxon>
        <taxon>Clostridia</taxon>
        <taxon>Lachnospirales</taxon>
        <taxon>Lachnospiraceae</taxon>
        <taxon>Hungatella</taxon>
    </lineage>
</organism>
<keyword evidence="1" id="KW-0378">Hydrolase</keyword>
<dbReference type="InterPro" id="IPR023186">
    <property type="entry name" value="IUNH"/>
</dbReference>
<dbReference type="Gene3D" id="3.90.245.10">
    <property type="entry name" value="Ribonucleoside hydrolase-like"/>
    <property type="match status" value="1"/>
</dbReference>
<dbReference type="RefSeq" id="WP_006780828.1">
    <property type="nucleotide sequence ID" value="NZ_JH379027.1"/>
</dbReference>
<dbReference type="InterPro" id="IPR036452">
    <property type="entry name" value="Ribo_hydro-like"/>
</dbReference>
<evidence type="ECO:0000313" key="5">
    <source>
        <dbReference type="Proteomes" id="UP000005384"/>
    </source>
</evidence>
<dbReference type="GO" id="GO:0005829">
    <property type="term" value="C:cytosol"/>
    <property type="evidence" value="ECO:0007669"/>
    <property type="project" value="TreeGrafter"/>
</dbReference>
<sequence>MKKIPVLIDCDTGIDDMLSFILALSSEKLDILGITTVAGNQKLELTTYNTLNALALMGREEIPVAKGASKPLERPLRDAGYIHGASGLGNYVFENPTDKQVEDLDAAAFMHKTLMEAKEPVTILALAPLTNLALLLENYPECKPNIERIVFMGGSIRTGNPTPVSTFNVLVDPEAAKYVLKSGVPFHMCPLDTTRHAYTTDEEIERMGQMDSPVAAMAHSICKFYNDTVEKGNNAQKRFKGLCIHDLCTVAYVTNPELFETVTYYGDVETKGELTTGFTMIDYEDILRKPEEEKNIVFINSVDRDGYMKVFFRCP</sequence>
<feature type="domain" description="Inosine/uridine-preferring nucleoside hydrolase" evidence="3">
    <location>
        <begin position="6"/>
        <end position="308"/>
    </location>
</feature>
<dbReference type="HOGENOM" id="CLU_036838_2_2_9"/>
<dbReference type="SUPFAM" id="SSF53590">
    <property type="entry name" value="Nucleoside hydrolase"/>
    <property type="match status" value="1"/>
</dbReference>
<accession>G5IH73</accession>
<dbReference type="PANTHER" id="PTHR12304:SF15">
    <property type="entry name" value="NON-SPECIFIC RIBONUCLEOSIDE HYDROLASE RIHC"/>
    <property type="match status" value="1"/>
</dbReference>
<evidence type="ECO:0000256" key="1">
    <source>
        <dbReference type="ARBA" id="ARBA00022801"/>
    </source>
</evidence>
<dbReference type="Pfam" id="PF01156">
    <property type="entry name" value="IU_nuc_hydro"/>
    <property type="match status" value="1"/>
</dbReference>
<evidence type="ECO:0000313" key="4">
    <source>
        <dbReference type="EMBL" id="EHI59144.1"/>
    </source>
</evidence>
<proteinExistence type="predicted"/>
<dbReference type="GO" id="GO:0008477">
    <property type="term" value="F:purine nucleosidase activity"/>
    <property type="evidence" value="ECO:0007669"/>
    <property type="project" value="TreeGrafter"/>
</dbReference>
<dbReference type="AlphaFoldDB" id="G5IH73"/>
<dbReference type="GO" id="GO:0006152">
    <property type="term" value="P:purine nucleoside catabolic process"/>
    <property type="evidence" value="ECO:0007669"/>
    <property type="project" value="TreeGrafter"/>
</dbReference>
<keyword evidence="2" id="KW-0326">Glycosidase</keyword>
<evidence type="ECO:0000259" key="3">
    <source>
        <dbReference type="Pfam" id="PF01156"/>
    </source>
</evidence>
<dbReference type="PANTHER" id="PTHR12304">
    <property type="entry name" value="INOSINE-URIDINE PREFERRING NUCLEOSIDE HYDROLASE"/>
    <property type="match status" value="1"/>
</dbReference>
<dbReference type="CDD" id="cd02651">
    <property type="entry name" value="nuc_hydro_IU_UC_XIUA"/>
    <property type="match status" value="1"/>
</dbReference>
<dbReference type="Proteomes" id="UP000005384">
    <property type="component" value="Unassembled WGS sequence"/>
</dbReference>
<dbReference type="EMBL" id="ADLN01000075">
    <property type="protein sequence ID" value="EHI59144.1"/>
    <property type="molecule type" value="Genomic_DNA"/>
</dbReference>